<dbReference type="InterPro" id="IPR007060">
    <property type="entry name" value="FtsL/DivIC"/>
</dbReference>
<dbReference type="Proteomes" id="UP001301140">
    <property type="component" value="Unassembled WGS sequence"/>
</dbReference>
<name>A0AAP3XSQ6_9PROT</name>
<keyword evidence="3" id="KW-1185">Reference proteome</keyword>
<feature type="region of interest" description="Disordered" evidence="1">
    <location>
        <begin position="96"/>
        <end position="115"/>
    </location>
</feature>
<dbReference type="RefSeq" id="WP_327789608.1">
    <property type="nucleotide sequence ID" value="NZ_JARGEQ010000126.1"/>
</dbReference>
<evidence type="ECO:0000313" key="2">
    <source>
        <dbReference type="EMBL" id="MDF1587188.1"/>
    </source>
</evidence>
<dbReference type="EMBL" id="JARGEQ010000126">
    <property type="protein sequence ID" value="MDF1587188.1"/>
    <property type="molecule type" value="Genomic_DNA"/>
</dbReference>
<organism evidence="2 3">
    <name type="scientific">Marinimicrococcus flavescens</name>
    <dbReference type="NCBI Taxonomy" id="3031815"/>
    <lineage>
        <taxon>Bacteria</taxon>
        <taxon>Pseudomonadati</taxon>
        <taxon>Pseudomonadota</taxon>
        <taxon>Alphaproteobacteria</taxon>
        <taxon>Geminicoccales</taxon>
        <taxon>Geminicoccaceae</taxon>
        <taxon>Marinimicrococcus</taxon>
    </lineage>
</organism>
<feature type="compositionally biased region" description="Pro residues" evidence="1">
    <location>
        <begin position="101"/>
        <end position="115"/>
    </location>
</feature>
<evidence type="ECO:0000256" key="1">
    <source>
        <dbReference type="SAM" id="MobiDB-lite"/>
    </source>
</evidence>
<dbReference type="Pfam" id="PF04977">
    <property type="entry name" value="DivIC"/>
    <property type="match status" value="1"/>
</dbReference>
<proteinExistence type="predicted"/>
<reference evidence="2 3" key="1">
    <citation type="submission" date="2023-03" db="EMBL/GenBank/DDBJ databases">
        <title>YIM 152171 draft genome.</title>
        <authorList>
            <person name="Yang Z."/>
        </authorList>
    </citation>
    <scope>NUCLEOTIDE SEQUENCE [LARGE SCALE GENOMIC DNA]</scope>
    <source>
        <strain evidence="2 3">YIM 152171</strain>
    </source>
</reference>
<sequence length="115" mass="13198">MPDGLRRFLRQHWLLLLSLLLLFYFGFHAVHGERGLLAWLDVEREIEAVKVEHERLVDERLRLEARVEALQPDRIDPDLLEEQLRKMGYMSEGEVVVLPEGGPPPAPPTAPQAAQ</sequence>
<comment type="caution">
    <text evidence="2">The sequence shown here is derived from an EMBL/GenBank/DDBJ whole genome shotgun (WGS) entry which is preliminary data.</text>
</comment>
<gene>
    <name evidence="2" type="ORF">PZ740_12445</name>
</gene>
<dbReference type="AlphaFoldDB" id="A0AAP3XSQ6"/>
<accession>A0AAP3XSQ6</accession>
<evidence type="ECO:0000313" key="3">
    <source>
        <dbReference type="Proteomes" id="UP001301140"/>
    </source>
</evidence>
<protein>
    <submittedName>
        <fullName evidence="2">Septum formation initiator family protein</fullName>
    </submittedName>
</protein>